<proteinExistence type="predicted"/>
<sequence length="110" mass="13264">MMKAFRMLQKYSSEQWRNSNTNMPTPPEAECFMCEMRHGKQKPLALIFDKLHHTDIIDLIMYRHKRATIFIDNSLRNTRHPWEWNFSRSKYNWVRGVRHVAWAEVRGGEG</sequence>
<comment type="caution">
    <text evidence="1">The sequence shown here is derived from an EMBL/GenBank/DDBJ whole genome shotgun (WGS) entry which is preliminary data.</text>
</comment>
<reference evidence="1" key="1">
    <citation type="journal article" date="2023" name="G3 (Bethesda)">
        <title>Whole genome assemblies of Zophobas morio and Tenebrio molitor.</title>
        <authorList>
            <person name="Kaur S."/>
            <person name="Stinson S.A."/>
            <person name="diCenzo G.C."/>
        </authorList>
    </citation>
    <scope>NUCLEOTIDE SEQUENCE</scope>
    <source>
        <strain evidence="1">QUZm001</strain>
    </source>
</reference>
<accession>A0AA38HRQ6</accession>
<protein>
    <submittedName>
        <fullName evidence="1">Uncharacterized protein</fullName>
    </submittedName>
</protein>
<name>A0AA38HRQ6_9CUCU</name>
<dbReference type="AlphaFoldDB" id="A0AA38HRQ6"/>
<dbReference type="EMBL" id="JALNTZ010000008">
    <property type="protein sequence ID" value="KAJ3642718.1"/>
    <property type="molecule type" value="Genomic_DNA"/>
</dbReference>
<evidence type="ECO:0000313" key="2">
    <source>
        <dbReference type="Proteomes" id="UP001168821"/>
    </source>
</evidence>
<evidence type="ECO:0000313" key="1">
    <source>
        <dbReference type="EMBL" id="KAJ3642718.1"/>
    </source>
</evidence>
<keyword evidence="2" id="KW-1185">Reference proteome</keyword>
<dbReference type="Proteomes" id="UP001168821">
    <property type="component" value="Unassembled WGS sequence"/>
</dbReference>
<gene>
    <name evidence="1" type="ORF">Zmor_025476</name>
</gene>
<organism evidence="1 2">
    <name type="scientific">Zophobas morio</name>
    <dbReference type="NCBI Taxonomy" id="2755281"/>
    <lineage>
        <taxon>Eukaryota</taxon>
        <taxon>Metazoa</taxon>
        <taxon>Ecdysozoa</taxon>
        <taxon>Arthropoda</taxon>
        <taxon>Hexapoda</taxon>
        <taxon>Insecta</taxon>
        <taxon>Pterygota</taxon>
        <taxon>Neoptera</taxon>
        <taxon>Endopterygota</taxon>
        <taxon>Coleoptera</taxon>
        <taxon>Polyphaga</taxon>
        <taxon>Cucujiformia</taxon>
        <taxon>Tenebrionidae</taxon>
        <taxon>Zophobas</taxon>
    </lineage>
</organism>